<dbReference type="Proteomes" id="UP000001194">
    <property type="component" value="Unassembled WGS sequence"/>
</dbReference>
<dbReference type="HOGENOM" id="CLU_2085250_0_0_1"/>
<proteinExistence type="predicted"/>
<dbReference type="GeneID" id="6085468"/>
<evidence type="ECO:0000313" key="1">
    <source>
        <dbReference type="EMBL" id="EDQ99472.1"/>
    </source>
</evidence>
<sequence>MTWHINGMMTTWDDNDVGRKRDNDYMACKQYMPTTSHYCDCPQRSPTAHHHTAHTNYITNNVVTPAEQCGDGLVTYSDDADAPSDDVPSMCRVVHTVTMHQGGHVVKHNCNHMTSSV</sequence>
<dbReference type="EMBL" id="DS547163">
    <property type="protein sequence ID" value="EDQ99472.1"/>
    <property type="molecule type" value="Genomic_DNA"/>
</dbReference>
<reference evidence="1 2" key="1">
    <citation type="journal article" date="2008" name="Nature">
        <title>The genome of Laccaria bicolor provides insights into mycorrhizal symbiosis.</title>
        <authorList>
            <person name="Martin F."/>
            <person name="Aerts A."/>
            <person name="Ahren D."/>
            <person name="Brun A."/>
            <person name="Danchin E.G.J."/>
            <person name="Duchaussoy F."/>
            <person name="Gibon J."/>
            <person name="Kohler A."/>
            <person name="Lindquist E."/>
            <person name="Pereda V."/>
            <person name="Salamov A."/>
            <person name="Shapiro H.J."/>
            <person name="Wuyts J."/>
            <person name="Blaudez D."/>
            <person name="Buee M."/>
            <person name="Brokstein P."/>
            <person name="Canbaeck B."/>
            <person name="Cohen D."/>
            <person name="Courty P.E."/>
            <person name="Coutinho P.M."/>
            <person name="Delaruelle C."/>
            <person name="Detter J.C."/>
            <person name="Deveau A."/>
            <person name="DiFazio S."/>
            <person name="Duplessis S."/>
            <person name="Fraissinet-Tachet L."/>
            <person name="Lucic E."/>
            <person name="Frey-Klett P."/>
            <person name="Fourrey C."/>
            <person name="Feussner I."/>
            <person name="Gay G."/>
            <person name="Grimwood J."/>
            <person name="Hoegger P.J."/>
            <person name="Jain P."/>
            <person name="Kilaru S."/>
            <person name="Labbe J."/>
            <person name="Lin Y.C."/>
            <person name="Legue V."/>
            <person name="Le Tacon F."/>
            <person name="Marmeisse R."/>
            <person name="Melayah D."/>
            <person name="Montanini B."/>
            <person name="Muratet M."/>
            <person name="Nehls U."/>
            <person name="Niculita-Hirzel H."/>
            <person name="Oudot-Le Secq M.P."/>
            <person name="Peter M."/>
            <person name="Quesneville H."/>
            <person name="Rajashekar B."/>
            <person name="Reich M."/>
            <person name="Rouhier N."/>
            <person name="Schmutz J."/>
            <person name="Yin T."/>
            <person name="Chalot M."/>
            <person name="Henrissat B."/>
            <person name="Kuees U."/>
            <person name="Lucas S."/>
            <person name="Van de Peer Y."/>
            <person name="Podila G.K."/>
            <person name="Polle A."/>
            <person name="Pukkila P.J."/>
            <person name="Richardson P.M."/>
            <person name="Rouze P."/>
            <person name="Sanders I.R."/>
            <person name="Stajich J.E."/>
            <person name="Tunlid A."/>
            <person name="Tuskan G."/>
            <person name="Grigoriev I.V."/>
        </authorList>
    </citation>
    <scope>NUCLEOTIDE SEQUENCE [LARGE SCALE GENOMIC DNA]</scope>
    <source>
        <strain evidence="2">S238N-H82 / ATCC MYA-4686</strain>
    </source>
</reference>
<dbReference type="RefSeq" id="XP_001889821.1">
    <property type="nucleotide sequence ID" value="XM_001889786.1"/>
</dbReference>
<name>B0E0W9_LACBS</name>
<accession>B0E0W9</accession>
<keyword evidence="2" id="KW-1185">Reference proteome</keyword>
<protein>
    <submittedName>
        <fullName evidence="1">Predicted protein</fullName>
    </submittedName>
</protein>
<gene>
    <name evidence="1" type="ORF">LACBIDRAFT_334964</name>
</gene>
<organism evidence="2">
    <name type="scientific">Laccaria bicolor (strain S238N-H82 / ATCC MYA-4686)</name>
    <name type="common">Bicoloured deceiver</name>
    <name type="synonym">Laccaria laccata var. bicolor</name>
    <dbReference type="NCBI Taxonomy" id="486041"/>
    <lineage>
        <taxon>Eukaryota</taxon>
        <taxon>Fungi</taxon>
        <taxon>Dikarya</taxon>
        <taxon>Basidiomycota</taxon>
        <taxon>Agaricomycotina</taxon>
        <taxon>Agaricomycetes</taxon>
        <taxon>Agaricomycetidae</taxon>
        <taxon>Agaricales</taxon>
        <taxon>Agaricineae</taxon>
        <taxon>Hydnangiaceae</taxon>
        <taxon>Laccaria</taxon>
    </lineage>
</organism>
<dbReference type="AlphaFoldDB" id="B0E0W9"/>
<dbReference type="InParanoid" id="B0E0W9"/>
<evidence type="ECO:0000313" key="2">
    <source>
        <dbReference type="Proteomes" id="UP000001194"/>
    </source>
</evidence>
<dbReference type="KEGG" id="lbc:LACBIDRAFT_334964"/>